<dbReference type="AlphaFoldDB" id="A0AAD1GWC0"/>
<accession>A0AAD1GWC0</accession>
<name>A0AAD1GWC0_MYCXE</name>
<dbReference type="KEGG" id="mxe:MYXE_03130"/>
<dbReference type="Proteomes" id="UP000464624">
    <property type="component" value="Chromosome"/>
</dbReference>
<dbReference type="EMBL" id="AP022314">
    <property type="protein sequence ID" value="BBU20524.1"/>
    <property type="molecule type" value="Genomic_DNA"/>
</dbReference>
<organism evidence="1 2">
    <name type="scientific">Mycobacterium xenopi</name>
    <dbReference type="NCBI Taxonomy" id="1789"/>
    <lineage>
        <taxon>Bacteria</taxon>
        <taxon>Bacillati</taxon>
        <taxon>Actinomycetota</taxon>
        <taxon>Actinomycetes</taxon>
        <taxon>Mycobacteriales</taxon>
        <taxon>Mycobacteriaceae</taxon>
        <taxon>Mycobacterium</taxon>
    </lineage>
</organism>
<protein>
    <submittedName>
        <fullName evidence="1">Uncharacterized protein</fullName>
    </submittedName>
</protein>
<proteinExistence type="predicted"/>
<evidence type="ECO:0000313" key="2">
    <source>
        <dbReference type="Proteomes" id="UP000464624"/>
    </source>
</evidence>
<gene>
    <name evidence="1" type="ORF">MYXE_03130</name>
</gene>
<evidence type="ECO:0000313" key="1">
    <source>
        <dbReference type="EMBL" id="BBU20524.1"/>
    </source>
</evidence>
<sequence>MKHITLIVAEIARTEADELCSCRPLPRPCPRGISPVLAAVTKRTSLRRNCCKFLVVALADLPLGTSRTLSSEGLIHRTAAPNLRS</sequence>
<reference evidence="1 2" key="1">
    <citation type="submission" date="2019-12" db="EMBL/GenBank/DDBJ databases">
        <title>Complete genome sequence of Mycolicibacterium xenopi str. JCM15661T.</title>
        <authorList>
            <person name="Yoshida M."/>
            <person name="Fukano H."/>
            <person name="Asakura T."/>
            <person name="Hoshino Y."/>
        </authorList>
    </citation>
    <scope>NUCLEOTIDE SEQUENCE [LARGE SCALE GENOMIC DNA]</scope>
    <source>
        <strain evidence="1 2">JCM 15661T</strain>
    </source>
</reference>